<protein>
    <submittedName>
        <fullName evidence="2">Uncharacterized protein</fullName>
    </submittedName>
</protein>
<organism evidence="2 3">
    <name type="scientific">Tanacetum coccineum</name>
    <dbReference type="NCBI Taxonomy" id="301880"/>
    <lineage>
        <taxon>Eukaryota</taxon>
        <taxon>Viridiplantae</taxon>
        <taxon>Streptophyta</taxon>
        <taxon>Embryophyta</taxon>
        <taxon>Tracheophyta</taxon>
        <taxon>Spermatophyta</taxon>
        <taxon>Magnoliopsida</taxon>
        <taxon>eudicotyledons</taxon>
        <taxon>Gunneridae</taxon>
        <taxon>Pentapetalae</taxon>
        <taxon>asterids</taxon>
        <taxon>campanulids</taxon>
        <taxon>Asterales</taxon>
        <taxon>Asteraceae</taxon>
        <taxon>Asteroideae</taxon>
        <taxon>Anthemideae</taxon>
        <taxon>Anthemidinae</taxon>
        <taxon>Tanacetum</taxon>
    </lineage>
</organism>
<feature type="compositionally biased region" description="Basic and acidic residues" evidence="1">
    <location>
        <begin position="281"/>
        <end position="295"/>
    </location>
</feature>
<evidence type="ECO:0000313" key="3">
    <source>
        <dbReference type="Proteomes" id="UP001151760"/>
    </source>
</evidence>
<reference evidence="2" key="1">
    <citation type="journal article" date="2022" name="Int. J. Mol. Sci.">
        <title>Draft Genome of Tanacetum Coccineum: Genomic Comparison of Closely Related Tanacetum-Family Plants.</title>
        <authorList>
            <person name="Yamashiro T."/>
            <person name="Shiraishi A."/>
            <person name="Nakayama K."/>
            <person name="Satake H."/>
        </authorList>
    </citation>
    <scope>NUCLEOTIDE SEQUENCE</scope>
</reference>
<gene>
    <name evidence="2" type="ORF">Tco_0890621</name>
</gene>
<name>A0ABQ5C628_9ASTR</name>
<dbReference type="Proteomes" id="UP001151760">
    <property type="component" value="Unassembled WGS sequence"/>
</dbReference>
<sequence length="375" mass="42967">MYNNVHCGSIVRILVCMLRSSHLDVDTIACLWISLQQDSYERVEKGTIELYFVGTEYQLADLFTKALPKERFEYLVHRIGQILLNHPLSYAITATTYVSAVTRFTKLITADLMKKFSSIPQRLEEDYHSIKDDILLVSVYSTGNVLFRGMLIPDAFLIDEIRATDDYKETTSSAHRSPTLIAASPQKKKMKQVARETSSPRKSLKVTIRQHTQKTPPIPHPSDDREMDEIIEAALLSLALHKTVIAIKAQENVAKVQEKLEEEEITKMIECEEIDDDDDDDKTKKEKKYDKKDDDKVNDDEKTDETGSMETRKEKMQTQIPSPTRSLRKSLSSDKTLSQELMKNVSQSAATTSRVKQKSKLKAWLDLFPLNPRFF</sequence>
<dbReference type="EMBL" id="BQNB010013825">
    <property type="protein sequence ID" value="GJT20684.1"/>
    <property type="molecule type" value="Genomic_DNA"/>
</dbReference>
<evidence type="ECO:0000313" key="2">
    <source>
        <dbReference type="EMBL" id="GJT20684.1"/>
    </source>
</evidence>
<feature type="compositionally biased region" description="Polar residues" evidence="1">
    <location>
        <begin position="317"/>
        <end position="354"/>
    </location>
</feature>
<evidence type="ECO:0000256" key="1">
    <source>
        <dbReference type="SAM" id="MobiDB-lite"/>
    </source>
</evidence>
<feature type="region of interest" description="Disordered" evidence="1">
    <location>
        <begin position="184"/>
        <end position="224"/>
    </location>
</feature>
<comment type="caution">
    <text evidence="2">The sequence shown here is derived from an EMBL/GenBank/DDBJ whole genome shotgun (WGS) entry which is preliminary data.</text>
</comment>
<feature type="region of interest" description="Disordered" evidence="1">
    <location>
        <begin position="276"/>
        <end position="354"/>
    </location>
</feature>
<accession>A0ABQ5C628</accession>
<reference evidence="2" key="2">
    <citation type="submission" date="2022-01" db="EMBL/GenBank/DDBJ databases">
        <authorList>
            <person name="Yamashiro T."/>
            <person name="Shiraishi A."/>
            <person name="Satake H."/>
            <person name="Nakayama K."/>
        </authorList>
    </citation>
    <scope>NUCLEOTIDE SEQUENCE</scope>
</reference>
<proteinExistence type="predicted"/>
<keyword evidence="3" id="KW-1185">Reference proteome</keyword>